<evidence type="ECO:0000256" key="5">
    <source>
        <dbReference type="ARBA" id="ARBA00022723"/>
    </source>
</evidence>
<dbReference type="PANTHER" id="PTHR31553">
    <property type="entry name" value="NF-KAPPA-B ESSENTIAL MODULATOR"/>
    <property type="match status" value="1"/>
</dbReference>
<evidence type="ECO:0000256" key="15">
    <source>
        <dbReference type="SAM" id="MobiDB-lite"/>
    </source>
</evidence>
<proteinExistence type="predicted"/>
<evidence type="ECO:0000313" key="18">
    <source>
        <dbReference type="Proteomes" id="UP000694569"/>
    </source>
</evidence>
<evidence type="ECO:0000256" key="6">
    <source>
        <dbReference type="ARBA" id="ARBA00022753"/>
    </source>
</evidence>
<dbReference type="InterPro" id="IPR032419">
    <property type="entry name" value="CC2-LZ_dom"/>
</dbReference>
<dbReference type="Pfam" id="PF16516">
    <property type="entry name" value="CC2-LZ"/>
    <property type="match status" value="1"/>
</dbReference>
<feature type="region of interest" description="Disordered" evidence="15">
    <location>
        <begin position="484"/>
        <end position="506"/>
    </location>
</feature>
<dbReference type="AlphaFoldDB" id="A0A8C5PN69"/>
<protein>
    <recommendedName>
        <fullName evidence="3 13">Optineurin</fullName>
    </recommendedName>
</protein>
<dbReference type="Pfam" id="PF18414">
    <property type="entry name" value="zf_C2H2_10"/>
    <property type="match status" value="1"/>
</dbReference>
<evidence type="ECO:0000256" key="3">
    <source>
        <dbReference type="ARBA" id="ARBA00018548"/>
    </source>
</evidence>
<dbReference type="Pfam" id="PF11577">
    <property type="entry name" value="NEMO"/>
    <property type="match status" value="1"/>
</dbReference>
<evidence type="ECO:0000256" key="1">
    <source>
        <dbReference type="ARBA" id="ARBA00004419"/>
    </source>
</evidence>
<dbReference type="Proteomes" id="UP000694569">
    <property type="component" value="Unplaced"/>
</dbReference>
<gene>
    <name evidence="17" type="primary">OPTN</name>
</gene>
<dbReference type="GeneTree" id="ENSGT00530000063808"/>
<keyword evidence="6 13" id="KW-0967">Endosome</keyword>
<dbReference type="GO" id="GO:0070530">
    <property type="term" value="F:K63-linked polyubiquitin modification-dependent protein binding"/>
    <property type="evidence" value="ECO:0007669"/>
    <property type="project" value="InterPro"/>
</dbReference>
<feature type="coiled-coil region" evidence="14">
    <location>
        <begin position="38"/>
        <end position="149"/>
    </location>
</feature>
<sequence length="541" mass="61984">MANPMNNQPSVDGMVNGDPNMSHLAPGVKNDGEMLDQIKQLLLENNNLKEAMKKKNQEMKERLEDLMKREKQRDQRLSEAGVTDAKQRQLDLSNENELLRKEIETLKGKGSSPGEASGCPACDTAQENLKQLNMQLLRLQTEKADLLAIISELQVKLSSCSSEDSFVEIRIAEKQTISEQMENNIVNSDENPEIISYRTKSDEDRGGLETEGLAVSKLLQSLREETQKVEKLEKELLTVNERVAKLEKKAADISDKETQTAEPELIKKCEAVQILSDEVDTLKQKVISLNKELQETNEKLTEAEQYKNKLQNKCILLDKKLLENEVDVEEKQKLIYSVQKLELQVESMRSELKMEESKAQAEKTQVSILEESYDKLKREHEGLRQIEADSIPKVQFNDLVQKLDTCEKALAKKQFQIDEMNKIIEKQKEEEETISLLRAQVDIYCSDFHAEREARQNIHHEKEQLATQLSFMIQENESLKEQVKNRQSIQQLQQRHGSTSEGQNLVPRGTDRVEHLYTCPKCNLAAPDMDTLQIHVMDCII</sequence>
<keyword evidence="18" id="KW-1185">Reference proteome</keyword>
<keyword evidence="7 12" id="KW-0863">Zinc-finger</keyword>
<dbReference type="GO" id="GO:0005794">
    <property type="term" value="C:Golgi apparatus"/>
    <property type="evidence" value="ECO:0007669"/>
    <property type="project" value="UniProtKB-SubCell"/>
</dbReference>
<evidence type="ECO:0000256" key="12">
    <source>
        <dbReference type="PROSITE-ProRule" id="PRU01142"/>
    </source>
</evidence>
<dbReference type="GO" id="GO:0005634">
    <property type="term" value="C:nucleus"/>
    <property type="evidence" value="ECO:0007669"/>
    <property type="project" value="TreeGrafter"/>
</dbReference>
<feature type="compositionally biased region" description="Polar residues" evidence="15">
    <location>
        <begin position="1"/>
        <end position="10"/>
    </location>
</feature>
<keyword evidence="10 14" id="KW-0175">Coiled coil</keyword>
<dbReference type="GO" id="GO:0055037">
    <property type="term" value="C:recycling endosome"/>
    <property type="evidence" value="ECO:0007669"/>
    <property type="project" value="UniProtKB-SubCell"/>
</dbReference>
<dbReference type="InterPro" id="IPR034735">
    <property type="entry name" value="NEMO_ZF"/>
</dbReference>
<evidence type="ECO:0000256" key="4">
    <source>
        <dbReference type="ARBA" id="ARBA00022490"/>
    </source>
</evidence>
<evidence type="ECO:0000256" key="8">
    <source>
        <dbReference type="ARBA" id="ARBA00022833"/>
    </source>
</evidence>
<dbReference type="Gene3D" id="1.20.5.990">
    <property type="entry name" value="Nemo cc2-lz domain - 1d5 darpin complex"/>
    <property type="match status" value="1"/>
</dbReference>
<feature type="coiled-coil region" evidence="14">
    <location>
        <begin position="410"/>
        <end position="482"/>
    </location>
</feature>
<feature type="region of interest" description="Disordered" evidence="15">
    <location>
        <begin position="1"/>
        <end position="29"/>
    </location>
</feature>
<comment type="subcellular location">
    <subcellularLocation>
        <location evidence="13">Cytoplasm</location>
        <location evidence="13">Perinuclear region</location>
    </subcellularLocation>
    <subcellularLocation>
        <location evidence="13">Golgi apparatus</location>
    </subcellularLocation>
    <subcellularLocation>
        <location evidence="2 13">Golgi apparatus</location>
        <location evidence="2 13">trans-Golgi network</location>
    </subcellularLocation>
    <subcellularLocation>
        <location evidence="1 13">Cytoplasmic vesicle</location>
        <location evidence="1 13">Autophagosome</location>
    </subcellularLocation>
    <subcellularLocation>
        <location evidence="13">Cytoplasmic vesicle</location>
    </subcellularLocation>
    <subcellularLocation>
        <location evidence="13">Recycling endosome</location>
    </subcellularLocation>
</comment>
<evidence type="ECO:0000256" key="11">
    <source>
        <dbReference type="ARBA" id="ARBA00023329"/>
    </source>
</evidence>
<reference evidence="17" key="1">
    <citation type="submission" date="2025-08" db="UniProtKB">
        <authorList>
            <consortium name="Ensembl"/>
        </authorList>
    </citation>
    <scope>IDENTIFICATION</scope>
</reference>
<dbReference type="PANTHER" id="PTHR31553:SF2">
    <property type="entry name" value="OPTINEURIN"/>
    <property type="match status" value="1"/>
</dbReference>
<dbReference type="GO" id="GO:0005776">
    <property type="term" value="C:autophagosome"/>
    <property type="evidence" value="ECO:0007669"/>
    <property type="project" value="UniProtKB-SubCell"/>
</dbReference>
<dbReference type="GO" id="GO:0034067">
    <property type="term" value="P:protein localization to Golgi apparatus"/>
    <property type="evidence" value="ECO:0007669"/>
    <property type="project" value="TreeGrafter"/>
</dbReference>
<evidence type="ECO:0000256" key="14">
    <source>
        <dbReference type="SAM" id="Coils"/>
    </source>
</evidence>
<dbReference type="GO" id="GO:0090161">
    <property type="term" value="P:Golgi ribbon formation"/>
    <property type="evidence" value="ECO:0007669"/>
    <property type="project" value="TreeGrafter"/>
</dbReference>
<evidence type="ECO:0000259" key="16">
    <source>
        <dbReference type="PROSITE" id="PS51801"/>
    </source>
</evidence>
<evidence type="ECO:0000256" key="10">
    <source>
        <dbReference type="ARBA" id="ARBA00023054"/>
    </source>
</evidence>
<dbReference type="Gene3D" id="1.20.5.390">
    <property type="entry name" value="L1 transposable element, trimerization domain"/>
    <property type="match status" value="1"/>
</dbReference>
<feature type="compositionally biased region" description="Polar residues" evidence="15">
    <location>
        <begin position="485"/>
        <end position="503"/>
    </location>
</feature>
<keyword evidence="5 13" id="KW-0479">Metal-binding</keyword>
<dbReference type="GO" id="GO:0008270">
    <property type="term" value="F:zinc ion binding"/>
    <property type="evidence" value="ECO:0007669"/>
    <property type="project" value="UniProtKB-KW"/>
</dbReference>
<evidence type="ECO:0000256" key="9">
    <source>
        <dbReference type="ARBA" id="ARBA00023034"/>
    </source>
</evidence>
<feature type="coiled-coil region" evidence="14">
    <location>
        <begin position="215"/>
        <end position="313"/>
    </location>
</feature>
<dbReference type="InterPro" id="IPR021063">
    <property type="entry name" value="NEMO_N"/>
</dbReference>
<evidence type="ECO:0000256" key="13">
    <source>
        <dbReference type="RuleBase" id="RU367122"/>
    </source>
</evidence>
<dbReference type="OrthoDB" id="6343844at2759"/>
<comment type="function">
    <text evidence="13">May act by regulating membrane trafficking and cellular morphogenesis.</text>
</comment>
<evidence type="ECO:0000256" key="2">
    <source>
        <dbReference type="ARBA" id="ARBA00004601"/>
    </source>
</evidence>
<keyword evidence="9 13" id="KW-0333">Golgi apparatus</keyword>
<reference evidence="17" key="2">
    <citation type="submission" date="2025-09" db="UniProtKB">
        <authorList>
            <consortium name="Ensembl"/>
        </authorList>
    </citation>
    <scope>IDENTIFICATION</scope>
</reference>
<keyword evidence="8 13" id="KW-0862">Zinc</keyword>
<dbReference type="Ensembl" id="ENSLLET00000026182.1">
    <property type="protein sequence ID" value="ENSLLEP00000025220.1"/>
    <property type="gene ID" value="ENSLLEG00000016015.1"/>
</dbReference>
<dbReference type="GO" id="GO:0043122">
    <property type="term" value="P:regulation of canonical NF-kappaB signal transduction"/>
    <property type="evidence" value="ECO:0007669"/>
    <property type="project" value="TreeGrafter"/>
</dbReference>
<feature type="coiled-coil region" evidence="14">
    <location>
        <begin position="338"/>
        <end position="386"/>
    </location>
</feature>
<evidence type="ECO:0000256" key="7">
    <source>
        <dbReference type="ARBA" id="ARBA00022771"/>
    </source>
</evidence>
<keyword evidence="4 13" id="KW-0963">Cytoplasm</keyword>
<keyword evidence="11 13" id="KW-0968">Cytoplasmic vesicle</keyword>
<dbReference type="GO" id="GO:0048471">
    <property type="term" value="C:perinuclear region of cytoplasm"/>
    <property type="evidence" value="ECO:0007669"/>
    <property type="project" value="UniProtKB-SubCell"/>
</dbReference>
<dbReference type="PROSITE" id="PS51801">
    <property type="entry name" value="ZF_CCHC_NOA"/>
    <property type="match status" value="1"/>
</dbReference>
<evidence type="ECO:0000313" key="17">
    <source>
        <dbReference type="Ensembl" id="ENSLLEP00000025220.1"/>
    </source>
</evidence>
<accession>A0A8C5PN69</accession>
<name>A0A8C5PN69_9ANUR</name>
<organism evidence="17 18">
    <name type="scientific">Leptobrachium leishanense</name>
    <name type="common">Leishan spiny toad</name>
    <dbReference type="NCBI Taxonomy" id="445787"/>
    <lineage>
        <taxon>Eukaryota</taxon>
        <taxon>Metazoa</taxon>
        <taxon>Chordata</taxon>
        <taxon>Craniata</taxon>
        <taxon>Vertebrata</taxon>
        <taxon>Euteleostomi</taxon>
        <taxon>Amphibia</taxon>
        <taxon>Batrachia</taxon>
        <taxon>Anura</taxon>
        <taxon>Pelobatoidea</taxon>
        <taxon>Megophryidae</taxon>
        <taxon>Leptobrachium</taxon>
    </lineage>
</organism>
<feature type="domain" description="CCHC NOA-type" evidence="16">
    <location>
        <begin position="511"/>
        <end position="541"/>
    </location>
</feature>
<dbReference type="InterPro" id="IPR051301">
    <property type="entry name" value="Optineurin/NFkB_EssMod"/>
</dbReference>